<dbReference type="Pfam" id="PF07992">
    <property type="entry name" value="Pyr_redox_2"/>
    <property type="match status" value="1"/>
</dbReference>
<dbReference type="Gene3D" id="3.30.390.30">
    <property type="match status" value="1"/>
</dbReference>
<dbReference type="OrthoDB" id="3568330at2"/>
<gene>
    <name evidence="5" type="ORF">DX116_01370</name>
</gene>
<organism evidence="5 6">
    <name type="scientific">Aeromicrobium endophyticum</name>
    <dbReference type="NCBI Taxonomy" id="2292704"/>
    <lineage>
        <taxon>Bacteria</taxon>
        <taxon>Bacillati</taxon>
        <taxon>Actinomycetota</taxon>
        <taxon>Actinomycetes</taxon>
        <taxon>Propionibacteriales</taxon>
        <taxon>Nocardioidaceae</taxon>
        <taxon>Aeromicrobium</taxon>
    </lineage>
</organism>
<dbReference type="GO" id="GO:0005737">
    <property type="term" value="C:cytoplasm"/>
    <property type="evidence" value="ECO:0007669"/>
    <property type="project" value="TreeGrafter"/>
</dbReference>
<keyword evidence="1" id="KW-0285">Flavoprotein</keyword>
<evidence type="ECO:0000313" key="6">
    <source>
        <dbReference type="Proteomes" id="UP000265581"/>
    </source>
</evidence>
<dbReference type="PANTHER" id="PTHR43557">
    <property type="entry name" value="APOPTOSIS-INDUCING FACTOR 1"/>
    <property type="match status" value="1"/>
</dbReference>
<dbReference type="Gene3D" id="3.50.50.60">
    <property type="entry name" value="FAD/NAD(P)-binding domain"/>
    <property type="match status" value="2"/>
</dbReference>
<sequence length="394" mass="41342">MSHDYDYLIIGGGMVADAAAKGIREKDADGTIGIIGEESTAPFPRPALSKKLWTDPDFTEDDAALGTADETGATLHLGARADTIDREAKTITTSTGQSYGYGRLLIATGGHPRQIAGLAPSARVIYYRTLEHYHRLRAATADHPHVAVVGGGYIGTEIAAALVQNGSSVTLVHPDDVLGSRTFPDVVAREVDTMFTDAGVTVHGGAKVEGGSTTPAGVRLDLSDGTTVLADLAVIGLGIEPAGVLARRSGLDTSSDGGIVVDEHLTTADPDVLAAGDVAEYPDHILGRRRVEHVDNANEMGAAAGRILAGSDEVYDHTPMFYSDLFDAWYEAVGTLDASLRTEVVDKPDGGKVVYYVGDDEVVGVLLWKVGDGVEPAKKVLAAHTIPDSFDDLI</sequence>
<protein>
    <submittedName>
        <fullName evidence="5">NAD(P)/FAD-dependent oxidoreductase</fullName>
    </submittedName>
</protein>
<evidence type="ECO:0000313" key="5">
    <source>
        <dbReference type="EMBL" id="REK72318.1"/>
    </source>
</evidence>
<dbReference type="PANTHER" id="PTHR43557:SF4">
    <property type="entry name" value="APOPTOSIS-INDUCING FACTOR 1, MITOCHONDRIAL"/>
    <property type="match status" value="1"/>
</dbReference>
<dbReference type="GO" id="GO:0071949">
    <property type="term" value="F:FAD binding"/>
    <property type="evidence" value="ECO:0007669"/>
    <property type="project" value="TreeGrafter"/>
</dbReference>
<dbReference type="InterPro" id="IPR050446">
    <property type="entry name" value="FAD-oxidoreductase/Apoptosis"/>
</dbReference>
<proteinExistence type="predicted"/>
<dbReference type="GO" id="GO:0016174">
    <property type="term" value="F:NAD(P)H oxidase H2O2-forming activity"/>
    <property type="evidence" value="ECO:0007669"/>
    <property type="project" value="TreeGrafter"/>
</dbReference>
<comment type="caution">
    <text evidence="5">The sequence shown here is derived from an EMBL/GenBank/DDBJ whole genome shotgun (WGS) entry which is preliminary data.</text>
</comment>
<dbReference type="InterPro" id="IPR036188">
    <property type="entry name" value="FAD/NAD-bd_sf"/>
</dbReference>
<name>A0A371P9V7_9ACTN</name>
<evidence type="ECO:0000256" key="1">
    <source>
        <dbReference type="ARBA" id="ARBA00022630"/>
    </source>
</evidence>
<dbReference type="PRINTS" id="PR00368">
    <property type="entry name" value="FADPNR"/>
</dbReference>
<accession>A0A371P9V7</accession>
<dbReference type="InterPro" id="IPR016156">
    <property type="entry name" value="FAD/NAD-linked_Rdtase_dimer_sf"/>
</dbReference>
<keyword evidence="2" id="KW-0274">FAD</keyword>
<dbReference type="InterPro" id="IPR023753">
    <property type="entry name" value="FAD/NAD-binding_dom"/>
</dbReference>
<feature type="domain" description="FAD/NAD(P)-binding" evidence="4">
    <location>
        <begin position="5"/>
        <end position="301"/>
    </location>
</feature>
<evidence type="ECO:0000256" key="3">
    <source>
        <dbReference type="ARBA" id="ARBA00023002"/>
    </source>
</evidence>
<evidence type="ECO:0000256" key="2">
    <source>
        <dbReference type="ARBA" id="ARBA00022827"/>
    </source>
</evidence>
<dbReference type="AlphaFoldDB" id="A0A371P9V7"/>
<dbReference type="GO" id="GO:0033108">
    <property type="term" value="P:mitochondrial respiratory chain complex assembly"/>
    <property type="evidence" value="ECO:0007669"/>
    <property type="project" value="TreeGrafter"/>
</dbReference>
<dbReference type="EMBL" id="QUBR01000001">
    <property type="protein sequence ID" value="REK72318.1"/>
    <property type="molecule type" value="Genomic_DNA"/>
</dbReference>
<dbReference type="SUPFAM" id="SSF51905">
    <property type="entry name" value="FAD/NAD(P)-binding domain"/>
    <property type="match status" value="2"/>
</dbReference>
<evidence type="ECO:0000259" key="4">
    <source>
        <dbReference type="Pfam" id="PF07992"/>
    </source>
</evidence>
<dbReference type="SUPFAM" id="SSF55424">
    <property type="entry name" value="FAD/NAD-linked reductases, dimerisation (C-terminal) domain"/>
    <property type="match status" value="1"/>
</dbReference>
<dbReference type="GO" id="GO:0012501">
    <property type="term" value="P:programmed cell death"/>
    <property type="evidence" value="ECO:0007669"/>
    <property type="project" value="TreeGrafter"/>
</dbReference>
<dbReference type="RefSeq" id="WP_119702450.1">
    <property type="nucleotide sequence ID" value="NZ_JBHSOI010000001.1"/>
</dbReference>
<keyword evidence="3" id="KW-0560">Oxidoreductase</keyword>
<keyword evidence="6" id="KW-1185">Reference proteome</keyword>
<dbReference type="PRINTS" id="PR00411">
    <property type="entry name" value="PNDRDTASEI"/>
</dbReference>
<reference evidence="5 6" key="1">
    <citation type="submission" date="2018-08" db="EMBL/GenBank/DDBJ databases">
        <title>Aeromicrobium sp. M2KJ-4, whole genome shotgun sequence.</title>
        <authorList>
            <person name="Tuo L."/>
        </authorList>
    </citation>
    <scope>NUCLEOTIDE SEQUENCE [LARGE SCALE GENOMIC DNA]</scope>
    <source>
        <strain evidence="5 6">M2KJ-4</strain>
    </source>
</reference>
<dbReference type="Proteomes" id="UP000265581">
    <property type="component" value="Unassembled WGS sequence"/>
</dbReference>